<feature type="region of interest" description="Disordered" evidence="1">
    <location>
        <begin position="482"/>
        <end position="525"/>
    </location>
</feature>
<feature type="compositionally biased region" description="Polar residues" evidence="1">
    <location>
        <begin position="59"/>
        <end position="69"/>
    </location>
</feature>
<feature type="compositionally biased region" description="Basic and acidic residues" evidence="1">
    <location>
        <begin position="29"/>
        <end position="43"/>
    </location>
</feature>
<organism evidence="2 3">
    <name type="scientific">Fusarium oxysporum f. sp. cubense</name>
    <dbReference type="NCBI Taxonomy" id="61366"/>
    <lineage>
        <taxon>Eukaryota</taxon>
        <taxon>Fungi</taxon>
        <taxon>Dikarya</taxon>
        <taxon>Ascomycota</taxon>
        <taxon>Pezizomycotina</taxon>
        <taxon>Sordariomycetes</taxon>
        <taxon>Hypocreomycetidae</taxon>
        <taxon>Hypocreales</taxon>
        <taxon>Nectriaceae</taxon>
        <taxon>Fusarium</taxon>
        <taxon>Fusarium oxysporum species complex</taxon>
    </lineage>
</organism>
<sequence>MAPGKRNFGKGSGRGGVNRARPGHGHATPSDDPRPQQRNREAAELAIRQAAGESGGQQGNSSTINTGSQASGGRGASTAPRGRSSGGNQGRPHAGSGWGSRKHQTGNQARGSRNPPLALVAKSSQSQVADLAGAVASRLANNSLEGGNTHHWYSGRPGDRIWGETRGGGVDEVIEDVMRRTGATSCQFFVIPNVEGRFETVSANAVERTWEDNNAHNDKGKPAGVLRHGVNMDPETKKPTKCAACGSKSHKLATCISRPARQDGAQVGCPLCDTIQHHGGDCEAIAALSLPEQVKLLISRRASMPPFRGKTQPWWKLLHNYCMSEQFVQGTITGLPWSKEFITSVAKRILPMQTRLDTVPGYKLPVDEDTANAGPIYWKYWVPNNLVWPPVLGQIPPCPAHMMDTDGTAATGSAPAPQTVAATDATDATDAAAPAPGPAPGPAPPSQPATSSVAALAGGLDFGLPPNAASDVGFGLITTLGAGQDLPASSIGSGHATPPDAGQKEDEKEEDGEDLIGYSDEDQMH</sequence>
<dbReference type="EMBL" id="SRMI01000009">
    <property type="protein sequence ID" value="TVY62975.1"/>
    <property type="molecule type" value="Genomic_DNA"/>
</dbReference>
<name>A0A559KSM2_FUSOC</name>
<comment type="caution">
    <text evidence="2">The sequence shown here is derived from an EMBL/GenBank/DDBJ whole genome shotgun (WGS) entry which is preliminary data.</text>
</comment>
<feature type="region of interest" description="Disordered" evidence="1">
    <location>
        <begin position="213"/>
        <end position="235"/>
    </location>
</feature>
<feature type="region of interest" description="Disordered" evidence="1">
    <location>
        <begin position="1"/>
        <end position="115"/>
    </location>
</feature>
<proteinExistence type="predicted"/>
<evidence type="ECO:0000256" key="1">
    <source>
        <dbReference type="SAM" id="MobiDB-lite"/>
    </source>
</evidence>
<feature type="region of interest" description="Disordered" evidence="1">
    <location>
        <begin position="427"/>
        <end position="452"/>
    </location>
</feature>
<evidence type="ECO:0000313" key="3">
    <source>
        <dbReference type="Proteomes" id="UP000320707"/>
    </source>
</evidence>
<protein>
    <submittedName>
        <fullName evidence="2">Uncharacterized protein</fullName>
    </submittedName>
</protein>
<dbReference type="AlphaFoldDB" id="A0A559KSM2"/>
<reference evidence="2 3" key="1">
    <citation type="journal article" date="2019" name="Microbiol. Resour. Announc.">
        <title>High-quality draft genome sequence of Fusarium oxysporum f. sp. cubense strain 160527, a causal agent of Panama disease.</title>
        <authorList>
            <person name="Asai S."/>
            <person name="Ayukawa Y."/>
            <person name="Gan P."/>
            <person name="Masuda S."/>
            <person name="Komatsu K."/>
            <person name="Shirasu K."/>
            <person name="Arie T."/>
        </authorList>
    </citation>
    <scope>NUCLEOTIDE SEQUENCE [LARGE SCALE GENOMIC DNA]</scope>
    <source>
        <strain evidence="2 3">160527</strain>
    </source>
</reference>
<accession>A0A559KSM2</accession>
<feature type="compositionally biased region" description="Pro residues" evidence="1">
    <location>
        <begin position="435"/>
        <end position="447"/>
    </location>
</feature>
<dbReference type="Proteomes" id="UP000320707">
    <property type="component" value="Unassembled WGS sequence"/>
</dbReference>
<evidence type="ECO:0000313" key="2">
    <source>
        <dbReference type="EMBL" id="TVY62975.1"/>
    </source>
</evidence>
<gene>
    <name evidence="2" type="ORF">Focb16_v014390</name>
</gene>